<evidence type="ECO:0000313" key="3">
    <source>
        <dbReference type="Proteomes" id="UP001501257"/>
    </source>
</evidence>
<reference evidence="3" key="1">
    <citation type="journal article" date="2019" name="Int. J. Syst. Evol. Microbiol.">
        <title>The Global Catalogue of Microorganisms (GCM) 10K type strain sequencing project: providing services to taxonomists for standard genome sequencing and annotation.</title>
        <authorList>
            <consortium name="The Broad Institute Genomics Platform"/>
            <consortium name="The Broad Institute Genome Sequencing Center for Infectious Disease"/>
            <person name="Wu L."/>
            <person name="Ma J."/>
        </authorList>
    </citation>
    <scope>NUCLEOTIDE SEQUENCE [LARGE SCALE GENOMIC DNA]</scope>
    <source>
        <strain evidence="3">JCM 18952</strain>
    </source>
</reference>
<organism evidence="2 3">
    <name type="scientific">Paeniglutamicibacter antarcticus</name>
    <dbReference type="NCBI Taxonomy" id="494023"/>
    <lineage>
        <taxon>Bacteria</taxon>
        <taxon>Bacillati</taxon>
        <taxon>Actinomycetota</taxon>
        <taxon>Actinomycetes</taxon>
        <taxon>Micrococcales</taxon>
        <taxon>Micrococcaceae</taxon>
        <taxon>Paeniglutamicibacter</taxon>
    </lineage>
</organism>
<feature type="transmembrane region" description="Helical" evidence="1">
    <location>
        <begin position="44"/>
        <end position="69"/>
    </location>
</feature>
<feature type="transmembrane region" description="Helical" evidence="1">
    <location>
        <begin position="12"/>
        <end position="32"/>
    </location>
</feature>
<name>A0ABP9TVH5_9MICC</name>
<evidence type="ECO:0000313" key="2">
    <source>
        <dbReference type="EMBL" id="GAA5229134.1"/>
    </source>
</evidence>
<gene>
    <name evidence="2" type="ORF">GCM10025778_36730</name>
</gene>
<feature type="transmembrane region" description="Helical" evidence="1">
    <location>
        <begin position="194"/>
        <end position="212"/>
    </location>
</feature>
<feature type="transmembrane region" description="Helical" evidence="1">
    <location>
        <begin position="106"/>
        <end position="127"/>
    </location>
</feature>
<feature type="transmembrane region" description="Helical" evidence="1">
    <location>
        <begin position="75"/>
        <end position="94"/>
    </location>
</feature>
<protein>
    <submittedName>
        <fullName evidence="2">Uncharacterized protein</fullName>
    </submittedName>
</protein>
<accession>A0ABP9TVH5</accession>
<evidence type="ECO:0000256" key="1">
    <source>
        <dbReference type="SAM" id="Phobius"/>
    </source>
</evidence>
<sequence>MPIDSRPKAAAYAGIGTFAACGVAIIQTSLVLRDGLRFSFASTAYFLAVLAVIILAVAGGLLVLLSIALGGPLSASLGMALAALAVGIWVRYFILGVATVPSPASLLFLVGATRWLPALLVGAALAWCGLGTLRQGVAWVVNLLLLWVVPAALAGLSNAAGSRILAGDFREMASAGVGAFLSSLGSTAGSLGPVVVAVVVAVAVLYVLSAVATGKRPAPQLHV</sequence>
<dbReference type="EMBL" id="BAABLK010000094">
    <property type="protein sequence ID" value="GAA5229134.1"/>
    <property type="molecule type" value="Genomic_DNA"/>
</dbReference>
<keyword evidence="1" id="KW-0472">Membrane</keyword>
<feature type="transmembrane region" description="Helical" evidence="1">
    <location>
        <begin position="139"/>
        <end position="160"/>
    </location>
</feature>
<keyword evidence="1" id="KW-0812">Transmembrane</keyword>
<proteinExistence type="predicted"/>
<keyword evidence="1" id="KW-1133">Transmembrane helix</keyword>
<comment type="caution">
    <text evidence="2">The sequence shown here is derived from an EMBL/GenBank/DDBJ whole genome shotgun (WGS) entry which is preliminary data.</text>
</comment>
<dbReference type="Proteomes" id="UP001501257">
    <property type="component" value="Unassembled WGS sequence"/>
</dbReference>
<keyword evidence="3" id="KW-1185">Reference proteome</keyword>
<dbReference type="PROSITE" id="PS51257">
    <property type="entry name" value="PROKAR_LIPOPROTEIN"/>
    <property type="match status" value="1"/>
</dbReference>